<evidence type="ECO:0000313" key="1">
    <source>
        <dbReference type="EMBL" id="CBI03745.1"/>
    </source>
</evidence>
<protein>
    <submittedName>
        <fullName evidence="1">Uncharacterized protein</fullName>
    </submittedName>
</protein>
<name>E6Q969_9ZZZZ</name>
<organism evidence="1">
    <name type="scientific">mine drainage metagenome</name>
    <dbReference type="NCBI Taxonomy" id="410659"/>
    <lineage>
        <taxon>unclassified sequences</taxon>
        <taxon>metagenomes</taxon>
        <taxon>ecological metagenomes</taxon>
    </lineage>
</organism>
<sequence length="23" mass="2170">MDAYIGAAIDGKDAIAMVGSSGG</sequence>
<dbReference type="AlphaFoldDB" id="E6Q969"/>
<accession>E6Q969</accession>
<gene>
    <name evidence="1" type="ORF">CARN5_2817</name>
</gene>
<dbReference type="EMBL" id="CABP01000024">
    <property type="protein sequence ID" value="CBI03745.1"/>
    <property type="molecule type" value="Genomic_DNA"/>
</dbReference>
<comment type="caution">
    <text evidence="1">The sequence shown here is derived from an EMBL/GenBank/DDBJ whole genome shotgun (WGS) entry which is preliminary data.</text>
</comment>
<proteinExistence type="predicted"/>
<reference evidence="1" key="1">
    <citation type="submission" date="2009-10" db="EMBL/GenBank/DDBJ databases">
        <title>Diversity of trophic interactions inside an arsenic-rich microbial ecosystem.</title>
        <authorList>
            <person name="Bertin P.N."/>
            <person name="Heinrich-Salmeron A."/>
            <person name="Pelletier E."/>
            <person name="Goulhen-Chollet F."/>
            <person name="Arsene-Ploetze F."/>
            <person name="Gallien S."/>
            <person name="Calteau A."/>
            <person name="Vallenet D."/>
            <person name="Casiot C."/>
            <person name="Chane-Woon-Ming B."/>
            <person name="Giloteaux L."/>
            <person name="Barakat M."/>
            <person name="Bonnefoy V."/>
            <person name="Bruneel O."/>
            <person name="Chandler M."/>
            <person name="Cleiss J."/>
            <person name="Duran R."/>
            <person name="Elbaz-Poulichet F."/>
            <person name="Fonknechten N."/>
            <person name="Lauga B."/>
            <person name="Mornico D."/>
            <person name="Ortet P."/>
            <person name="Schaeffer C."/>
            <person name="Siguier P."/>
            <person name="Alexander Thil Smith A."/>
            <person name="Van Dorsselaer A."/>
            <person name="Weissenbach J."/>
            <person name="Medigue C."/>
            <person name="Le Paslier D."/>
        </authorList>
    </citation>
    <scope>NUCLEOTIDE SEQUENCE</scope>
</reference>